<sequence>QMIIVITMRITVPAIFSLNDHKYFRSVKLNVIIVYISVTAAILLEMILIYLSISLMYVTSEWIIVLYVPLLFISNCLTFKTFVLHLSYRINDEEAQTFLKDHFVKFIEHGDEFWIELQRKLVCCGLEGPKTYLDYLHKVHKSCYLNQNETQGLIVIGCNDVVYDLFYAVRKLADALCWFVVLLQFVTFVFYSTLLIRKLLNRQSKSRQNYVVCPLKL</sequence>
<feature type="transmembrane region" description="Helical" evidence="1">
    <location>
        <begin position="175"/>
        <end position="196"/>
    </location>
</feature>
<dbReference type="Gene3D" id="1.10.1450.10">
    <property type="entry name" value="Tetraspanin"/>
    <property type="match status" value="1"/>
</dbReference>
<gene>
    <name evidence="2" type="ORF">KR093_004419</name>
</gene>
<keyword evidence="1" id="KW-1133">Transmembrane helix</keyword>
<organism evidence="2 3">
    <name type="scientific">Drosophila rubida</name>
    <dbReference type="NCBI Taxonomy" id="30044"/>
    <lineage>
        <taxon>Eukaryota</taxon>
        <taxon>Metazoa</taxon>
        <taxon>Ecdysozoa</taxon>
        <taxon>Arthropoda</taxon>
        <taxon>Hexapoda</taxon>
        <taxon>Insecta</taxon>
        <taxon>Pterygota</taxon>
        <taxon>Neoptera</taxon>
        <taxon>Endopterygota</taxon>
        <taxon>Diptera</taxon>
        <taxon>Brachycera</taxon>
        <taxon>Muscomorpha</taxon>
        <taxon>Ephydroidea</taxon>
        <taxon>Drosophilidae</taxon>
        <taxon>Drosophila</taxon>
    </lineage>
</organism>
<keyword evidence="3" id="KW-1185">Reference proteome</keyword>
<dbReference type="SUPFAM" id="SSF48652">
    <property type="entry name" value="Tetraspanin"/>
    <property type="match status" value="1"/>
</dbReference>
<evidence type="ECO:0008006" key="4">
    <source>
        <dbReference type="Google" id="ProtNLM"/>
    </source>
</evidence>
<evidence type="ECO:0000313" key="3">
    <source>
        <dbReference type="Proteomes" id="UP001200034"/>
    </source>
</evidence>
<comment type="caution">
    <text evidence="2">The sequence shown here is derived from an EMBL/GenBank/DDBJ whole genome shotgun (WGS) entry which is preliminary data.</text>
</comment>
<dbReference type="GO" id="GO:0016020">
    <property type="term" value="C:membrane"/>
    <property type="evidence" value="ECO:0007669"/>
    <property type="project" value="InterPro"/>
</dbReference>
<accession>A0AAD4K497</accession>
<evidence type="ECO:0000256" key="1">
    <source>
        <dbReference type="SAM" id="Phobius"/>
    </source>
</evidence>
<protein>
    <recommendedName>
        <fullName evidence="4">Tetraspanin</fullName>
    </recommendedName>
</protein>
<feature type="transmembrane region" description="Helical" evidence="1">
    <location>
        <begin position="62"/>
        <end position="83"/>
    </location>
</feature>
<feature type="transmembrane region" description="Helical" evidence="1">
    <location>
        <begin position="32"/>
        <end position="56"/>
    </location>
</feature>
<reference evidence="2" key="1">
    <citation type="journal article" date="2021" name="Mol. Ecol. Resour.">
        <title>Phylogenomic analyses of the genus Drosophila reveals genomic signals of climate adaptation.</title>
        <authorList>
            <person name="Li F."/>
            <person name="Rane R.V."/>
            <person name="Luria V."/>
            <person name="Xiong Z."/>
            <person name="Chen J."/>
            <person name="Li Z."/>
            <person name="Catullo R.A."/>
            <person name="Griffin P.C."/>
            <person name="Schiffer M."/>
            <person name="Pearce S."/>
            <person name="Lee S.F."/>
            <person name="McElroy K."/>
            <person name="Stocker A."/>
            <person name="Shirriffs J."/>
            <person name="Cockerell F."/>
            <person name="Coppin C."/>
            <person name="Sgro C.M."/>
            <person name="Karger A."/>
            <person name="Cain J.W."/>
            <person name="Weber J.A."/>
            <person name="Santpere G."/>
            <person name="Kirschner M.W."/>
            <person name="Hoffmann A.A."/>
            <person name="Oakeshott J.G."/>
            <person name="Zhang G."/>
        </authorList>
    </citation>
    <scope>NUCLEOTIDE SEQUENCE</scope>
    <source>
        <strain evidence="2">BGI-SZ-2011g</strain>
    </source>
</reference>
<keyword evidence="1" id="KW-0812">Transmembrane</keyword>
<dbReference type="Proteomes" id="UP001200034">
    <property type="component" value="Unassembled WGS sequence"/>
</dbReference>
<dbReference type="AlphaFoldDB" id="A0AAD4K497"/>
<dbReference type="InterPro" id="IPR008952">
    <property type="entry name" value="Tetraspanin_EC2_sf"/>
</dbReference>
<feature type="non-terminal residue" evidence="2">
    <location>
        <position position="217"/>
    </location>
</feature>
<dbReference type="EMBL" id="JAJJHW010001127">
    <property type="protein sequence ID" value="KAH8377239.1"/>
    <property type="molecule type" value="Genomic_DNA"/>
</dbReference>
<keyword evidence="1" id="KW-0472">Membrane</keyword>
<name>A0AAD4K497_9MUSC</name>
<evidence type="ECO:0000313" key="2">
    <source>
        <dbReference type="EMBL" id="KAH8377239.1"/>
    </source>
</evidence>
<proteinExistence type="predicted"/>